<feature type="region of interest" description="Disordered" evidence="6">
    <location>
        <begin position="223"/>
        <end position="263"/>
    </location>
</feature>
<keyword evidence="2 5" id="KW-0689">Ribosomal protein</keyword>
<dbReference type="InterPro" id="IPR005880">
    <property type="entry name" value="Ribosomal_uL2_bac/org-type"/>
</dbReference>
<dbReference type="OrthoDB" id="9778722at2"/>
<comment type="subunit">
    <text evidence="5">Part of the 50S ribosomal subunit. Forms a bridge to the 30S subunit in the 70S ribosome.</text>
</comment>
<dbReference type="PANTHER" id="PTHR13691">
    <property type="entry name" value="RIBOSOMAL PROTEIN L2"/>
    <property type="match status" value="1"/>
</dbReference>
<evidence type="ECO:0000256" key="6">
    <source>
        <dbReference type="SAM" id="MobiDB-lite"/>
    </source>
</evidence>
<evidence type="ECO:0000256" key="5">
    <source>
        <dbReference type="HAMAP-Rule" id="MF_01320"/>
    </source>
</evidence>
<comment type="caution">
    <text evidence="9">The sequence shown here is derived from an EMBL/GenBank/DDBJ whole genome shotgun (WGS) entry which is preliminary data.</text>
</comment>
<dbReference type="EMBL" id="BBMN01000038">
    <property type="protein sequence ID" value="GAL08940.1"/>
    <property type="molecule type" value="Genomic_DNA"/>
</dbReference>
<dbReference type="Pfam" id="PF00181">
    <property type="entry name" value="Ribosomal_L2_N"/>
    <property type="match status" value="1"/>
</dbReference>
<dbReference type="InterPro" id="IPR008991">
    <property type="entry name" value="Translation_prot_SH3-like_sf"/>
</dbReference>
<dbReference type="InterPro" id="IPR022669">
    <property type="entry name" value="Ribosomal_uL2_C"/>
</dbReference>
<dbReference type="eggNOG" id="COG0090">
    <property type="taxonomic scope" value="Bacteria"/>
</dbReference>
<dbReference type="InterPro" id="IPR022666">
    <property type="entry name" value="Ribosomal_uL2_RNA-bd_dom"/>
</dbReference>
<evidence type="ECO:0000256" key="2">
    <source>
        <dbReference type="ARBA" id="ARBA00022980"/>
    </source>
</evidence>
<keyword evidence="5" id="KW-0699">rRNA-binding</keyword>
<dbReference type="EMBL" id="LDOV01000046">
    <property type="protein sequence ID" value="KLU98647.1"/>
    <property type="molecule type" value="Genomic_DNA"/>
</dbReference>
<keyword evidence="12" id="KW-1185">Reference proteome</keyword>
<dbReference type="HAMAP" id="MF_01320_B">
    <property type="entry name" value="Ribosomal_uL2_B"/>
    <property type="match status" value="1"/>
</dbReference>
<feature type="domain" description="Large ribosomal subunit protein uL2 RNA-binding" evidence="8">
    <location>
        <begin position="42"/>
        <end position="118"/>
    </location>
</feature>
<dbReference type="InterPro" id="IPR002171">
    <property type="entry name" value="Ribosomal_uL2"/>
</dbReference>
<dbReference type="Gene3D" id="2.40.50.140">
    <property type="entry name" value="Nucleic acid-binding proteins"/>
    <property type="match status" value="1"/>
</dbReference>
<dbReference type="Proteomes" id="UP000029227">
    <property type="component" value="Unassembled WGS sequence"/>
</dbReference>
<dbReference type="Pfam" id="PF03947">
    <property type="entry name" value="Ribosomal_L2_C"/>
    <property type="match status" value="1"/>
</dbReference>
<dbReference type="GO" id="GO:0003735">
    <property type="term" value="F:structural constituent of ribosome"/>
    <property type="evidence" value="ECO:0007669"/>
    <property type="project" value="InterPro"/>
</dbReference>
<organism evidence="9 11">
    <name type="scientific">Photobacterium aphoticum</name>
    <dbReference type="NCBI Taxonomy" id="754436"/>
    <lineage>
        <taxon>Bacteria</taxon>
        <taxon>Pseudomonadati</taxon>
        <taxon>Pseudomonadota</taxon>
        <taxon>Gammaproteobacteria</taxon>
        <taxon>Vibrionales</taxon>
        <taxon>Vibrionaceae</taxon>
        <taxon>Photobacterium</taxon>
    </lineage>
</organism>
<keyword evidence="3 5" id="KW-0687">Ribonucleoprotein</keyword>
<dbReference type="FunFam" id="4.10.950.10:FF:000001">
    <property type="entry name" value="50S ribosomal protein L2"/>
    <property type="match status" value="1"/>
</dbReference>
<evidence type="ECO:0000259" key="8">
    <source>
        <dbReference type="SMART" id="SM01383"/>
    </source>
</evidence>
<keyword evidence="5" id="KW-0694">RNA-binding</keyword>
<dbReference type="FunFam" id="2.40.50.140:FF:000003">
    <property type="entry name" value="50S ribosomal protein L2"/>
    <property type="match status" value="1"/>
</dbReference>
<evidence type="ECO:0000259" key="7">
    <source>
        <dbReference type="SMART" id="SM01382"/>
    </source>
</evidence>
<dbReference type="PROSITE" id="PS00467">
    <property type="entry name" value="RIBOSOMAL_L2"/>
    <property type="match status" value="1"/>
</dbReference>
<evidence type="ECO:0000313" key="10">
    <source>
        <dbReference type="EMBL" id="KLU98647.1"/>
    </source>
</evidence>
<evidence type="ECO:0000256" key="3">
    <source>
        <dbReference type="ARBA" id="ARBA00023274"/>
    </source>
</evidence>
<dbReference type="GO" id="GO:0019843">
    <property type="term" value="F:rRNA binding"/>
    <property type="evidence" value="ECO:0007669"/>
    <property type="project" value="UniProtKB-UniRule"/>
</dbReference>
<dbReference type="SMART" id="SM01383">
    <property type="entry name" value="Ribosomal_L2"/>
    <property type="match status" value="1"/>
</dbReference>
<dbReference type="NCBIfam" id="TIGR01171">
    <property type="entry name" value="rplB_bact"/>
    <property type="match status" value="1"/>
</dbReference>
<dbReference type="GO" id="GO:0002181">
    <property type="term" value="P:cytoplasmic translation"/>
    <property type="evidence" value="ECO:0007669"/>
    <property type="project" value="TreeGrafter"/>
</dbReference>
<dbReference type="PIRSF" id="PIRSF002158">
    <property type="entry name" value="Ribosomal_L2"/>
    <property type="match status" value="1"/>
</dbReference>
<comment type="similarity">
    <text evidence="1 5">Belongs to the universal ribosomal protein uL2 family.</text>
</comment>
<dbReference type="AlphaFoldDB" id="A0A090R0F4"/>
<name>A0A090R0F4_9GAMM</name>
<evidence type="ECO:0000256" key="4">
    <source>
        <dbReference type="ARBA" id="ARBA00035242"/>
    </source>
</evidence>
<protein>
    <recommendedName>
        <fullName evidence="4 5">Large ribosomal subunit protein uL2</fullName>
    </recommendedName>
</protein>
<dbReference type="FunFam" id="2.30.30.30:FF:000001">
    <property type="entry name" value="50S ribosomal protein L2"/>
    <property type="match status" value="1"/>
</dbReference>
<dbReference type="SUPFAM" id="SSF50104">
    <property type="entry name" value="Translation proteins SH3-like domain"/>
    <property type="match status" value="1"/>
</dbReference>
<dbReference type="Gene3D" id="2.30.30.30">
    <property type="match status" value="1"/>
</dbReference>
<evidence type="ECO:0000256" key="1">
    <source>
        <dbReference type="ARBA" id="ARBA00005636"/>
    </source>
</evidence>
<dbReference type="Gene3D" id="4.10.950.10">
    <property type="entry name" value="Ribosomal protein L2, domain 3"/>
    <property type="match status" value="1"/>
</dbReference>
<feature type="domain" description="Large ribosomal subunit protein uL2 C-terminal" evidence="7">
    <location>
        <begin position="124"/>
        <end position="252"/>
    </location>
</feature>
<dbReference type="GO" id="GO:0015934">
    <property type="term" value="C:large ribosomal subunit"/>
    <property type="evidence" value="ECO:0007669"/>
    <property type="project" value="InterPro"/>
</dbReference>
<dbReference type="RefSeq" id="WP_047876490.1">
    <property type="nucleotide sequence ID" value="NZ_BMYC01000034.1"/>
</dbReference>
<dbReference type="Proteomes" id="UP000036426">
    <property type="component" value="Unassembled WGS sequence"/>
</dbReference>
<dbReference type="PANTHER" id="PTHR13691:SF5">
    <property type="entry name" value="LARGE RIBOSOMAL SUBUNIT PROTEIN UL2M"/>
    <property type="match status" value="1"/>
</dbReference>
<proteinExistence type="inferred from homology"/>
<dbReference type="STRING" id="754436.JCM19237_695"/>
<sequence length="274" mass="29797">MAIVKCKPTSPGRRHVVKVVNSDLHKGKPYAPLLEKKSKSGGRNNNGRITVRHIGGGNKNAYRIIDFKRNKDGIPAKVERLEYDPNRSANIALVLYADGERRYIIAPKGLQAGDSIQSGADAAIKVGNTLPMRNIPVGSTVHCVELKPGKGAQLARSAGAYAQIVARAGTYVTLRLRSGEMRKVLAEGRATLGEVGNAEHMLRELGKAGASRWRGVRPTVRGVVMNPVDHPHGGGEGRTSGGRHPVTPWGVPTKGYKTRKNKRTDKYIVRRRNK</sequence>
<feature type="region of interest" description="Disordered" evidence="6">
    <location>
        <begin position="28"/>
        <end position="48"/>
    </location>
</feature>
<dbReference type="SMART" id="SM01382">
    <property type="entry name" value="Ribosomal_L2_C"/>
    <property type="match status" value="1"/>
</dbReference>
<gene>
    <name evidence="5" type="primary">rplB</name>
    <name evidence="10" type="ORF">ABT58_21465</name>
    <name evidence="9" type="ORF">JCM19237_695</name>
</gene>
<dbReference type="SUPFAM" id="SSF50249">
    <property type="entry name" value="Nucleic acid-binding proteins"/>
    <property type="match status" value="1"/>
</dbReference>
<evidence type="ECO:0000313" key="12">
    <source>
        <dbReference type="Proteomes" id="UP000036426"/>
    </source>
</evidence>
<evidence type="ECO:0000313" key="11">
    <source>
        <dbReference type="Proteomes" id="UP000029227"/>
    </source>
</evidence>
<evidence type="ECO:0000313" key="9">
    <source>
        <dbReference type="EMBL" id="GAL08940.1"/>
    </source>
</evidence>
<reference evidence="10 12" key="2">
    <citation type="submission" date="2015-05" db="EMBL/GenBank/DDBJ databases">
        <title>Photobacterium galathea sp. nov.</title>
        <authorList>
            <person name="Machado H."/>
            <person name="Gram L."/>
        </authorList>
    </citation>
    <scope>NUCLEOTIDE SEQUENCE [LARGE SCALE GENOMIC DNA]</scope>
    <source>
        <strain evidence="10 12">DSM 25995</strain>
    </source>
</reference>
<dbReference type="GO" id="GO:0016740">
    <property type="term" value="F:transferase activity"/>
    <property type="evidence" value="ECO:0007669"/>
    <property type="project" value="InterPro"/>
</dbReference>
<comment type="function">
    <text evidence="5">One of the primary rRNA binding proteins. Required for association of the 30S and 50S subunits to form the 70S ribosome, for tRNA binding and peptide bond formation. It has been suggested to have peptidyltransferase activity; this is somewhat controversial. Makes several contacts with the 16S rRNA in the 70S ribosome.</text>
</comment>
<reference evidence="9 11" key="1">
    <citation type="journal article" date="2014" name="Genome Announc.">
        <title>Draft Genome Sequences of Two Vibrionaceae Species, Vibrio ponticus C121 and Photobacterium aphoticum C119, Isolated as Coral Reef Microbiota.</title>
        <authorList>
            <person name="Al-saari N."/>
            <person name="Meirelles P.M."/>
            <person name="Mino S."/>
            <person name="Suda W."/>
            <person name="Oshima K."/>
            <person name="Hattori M."/>
            <person name="Ohkuma M."/>
            <person name="Thompson F.L."/>
            <person name="Gomez-Gil B."/>
            <person name="Sawabe T."/>
            <person name="Sawabe T."/>
        </authorList>
    </citation>
    <scope>NUCLEOTIDE SEQUENCE [LARGE SCALE GENOMIC DNA]</scope>
    <source>
        <strain evidence="9 11">JCM 19237</strain>
    </source>
</reference>
<dbReference type="PATRIC" id="fig|754436.4.peg.4512"/>
<dbReference type="InterPro" id="IPR014722">
    <property type="entry name" value="Rib_uL2_dom2"/>
</dbReference>
<dbReference type="InterPro" id="IPR012340">
    <property type="entry name" value="NA-bd_OB-fold"/>
</dbReference>
<dbReference type="InterPro" id="IPR014726">
    <property type="entry name" value="Ribosomal_uL2_dom3"/>
</dbReference>
<dbReference type="InterPro" id="IPR022671">
    <property type="entry name" value="Ribosomal_uL2_CS"/>
</dbReference>
<accession>A0A090R0F4</accession>